<evidence type="ECO:0000256" key="1">
    <source>
        <dbReference type="SAM" id="MobiDB-lite"/>
    </source>
</evidence>
<proteinExistence type="predicted"/>
<dbReference type="AlphaFoldDB" id="W4FJU0"/>
<accession>W4FJU0</accession>
<dbReference type="RefSeq" id="XP_009843525.1">
    <property type="nucleotide sequence ID" value="XM_009845223.1"/>
</dbReference>
<organism evidence="2">
    <name type="scientific">Aphanomyces astaci</name>
    <name type="common">Crayfish plague agent</name>
    <dbReference type="NCBI Taxonomy" id="112090"/>
    <lineage>
        <taxon>Eukaryota</taxon>
        <taxon>Sar</taxon>
        <taxon>Stramenopiles</taxon>
        <taxon>Oomycota</taxon>
        <taxon>Saprolegniomycetes</taxon>
        <taxon>Saprolegniales</taxon>
        <taxon>Verrucalvaceae</taxon>
        <taxon>Aphanomyces</taxon>
    </lineage>
</organism>
<evidence type="ECO:0000313" key="2">
    <source>
        <dbReference type="EMBL" id="ETV67008.1"/>
    </source>
</evidence>
<gene>
    <name evidence="2" type="ORF">H257_16700</name>
</gene>
<feature type="region of interest" description="Disordered" evidence="1">
    <location>
        <begin position="134"/>
        <end position="161"/>
    </location>
</feature>
<dbReference type="OrthoDB" id="78392at2759"/>
<dbReference type="GeneID" id="20818696"/>
<dbReference type="Pfam" id="PF14223">
    <property type="entry name" value="Retrotran_gag_2"/>
    <property type="match status" value="1"/>
</dbReference>
<feature type="region of interest" description="Disordered" evidence="1">
    <location>
        <begin position="196"/>
        <end position="228"/>
    </location>
</feature>
<feature type="compositionally biased region" description="Polar residues" evidence="1">
    <location>
        <begin position="216"/>
        <end position="228"/>
    </location>
</feature>
<dbReference type="VEuPathDB" id="FungiDB:H257_16700"/>
<sequence>MPCKKPLGKYLKDPLESDRSTHAHGYAEEDDLVARSYIKLIIHKDQVKYVSKTQTKYDTWQALKDIHEGASTTYLLTLMTEINNPRWTSDYCELFRKLEAAGDLIRECANATKLLVLMPEQFHNTVLHINRNHSTQPKYKTRAASRPRTPILPTGAGQAHRTNDVAFQANRRKHVLLLHEARSLFKTQLQMATYASDGTKSSAEVERVAAGETTDKITPTTPQKKSSS</sequence>
<reference evidence="2" key="1">
    <citation type="submission" date="2013-12" db="EMBL/GenBank/DDBJ databases">
        <title>The Genome Sequence of Aphanomyces astaci APO3.</title>
        <authorList>
            <consortium name="The Broad Institute Genomics Platform"/>
            <person name="Russ C."/>
            <person name="Tyler B."/>
            <person name="van West P."/>
            <person name="Dieguez-Uribeondo J."/>
            <person name="Young S.K."/>
            <person name="Zeng Q."/>
            <person name="Gargeya S."/>
            <person name="Fitzgerald M."/>
            <person name="Abouelleil A."/>
            <person name="Alvarado L."/>
            <person name="Chapman S.B."/>
            <person name="Gainer-Dewar J."/>
            <person name="Goldberg J."/>
            <person name="Griggs A."/>
            <person name="Gujja S."/>
            <person name="Hansen M."/>
            <person name="Howarth C."/>
            <person name="Imamovic A."/>
            <person name="Ireland A."/>
            <person name="Larimer J."/>
            <person name="McCowan C."/>
            <person name="Murphy C."/>
            <person name="Pearson M."/>
            <person name="Poon T.W."/>
            <person name="Priest M."/>
            <person name="Roberts A."/>
            <person name="Saif S."/>
            <person name="Shea T."/>
            <person name="Sykes S."/>
            <person name="Wortman J."/>
            <person name="Nusbaum C."/>
            <person name="Birren B."/>
        </authorList>
    </citation>
    <scope>NUCLEOTIDE SEQUENCE [LARGE SCALE GENOMIC DNA]</scope>
    <source>
        <strain evidence="2">APO3</strain>
    </source>
</reference>
<feature type="compositionally biased region" description="Basic and acidic residues" evidence="1">
    <location>
        <begin position="203"/>
        <end position="215"/>
    </location>
</feature>
<dbReference type="EMBL" id="KI913203">
    <property type="protein sequence ID" value="ETV67008.1"/>
    <property type="molecule type" value="Genomic_DNA"/>
</dbReference>
<name>W4FJU0_APHAT</name>
<protein>
    <submittedName>
        <fullName evidence="2">Uncharacterized protein</fullName>
    </submittedName>
</protein>